<evidence type="ECO:0000313" key="3">
    <source>
        <dbReference type="EMBL" id="KAH0547174.1"/>
    </source>
</evidence>
<dbReference type="AlphaFoldDB" id="A0AAV7I7G4"/>
<dbReference type="EMBL" id="JAHXZJ010002237">
    <property type="protein sequence ID" value="KAH0547174.1"/>
    <property type="molecule type" value="Genomic_DNA"/>
</dbReference>
<sequence length="91" mass="10404">MFFSKLLLVFLATILGTSCGAWNGYPYPQSNGPSENSSPQPNKQWLPLYPSPESQNDHGYKRCVCSEFIGGREYLYSQSNRGSGYPYWQFY</sequence>
<comment type="caution">
    <text evidence="3">The sequence shown here is derived from an EMBL/GenBank/DDBJ whole genome shotgun (WGS) entry which is preliminary data.</text>
</comment>
<gene>
    <name evidence="3" type="ORF">KQX54_017380</name>
</gene>
<evidence type="ECO:0000313" key="4">
    <source>
        <dbReference type="Proteomes" id="UP000826195"/>
    </source>
</evidence>
<reference evidence="3 4" key="1">
    <citation type="journal article" date="2021" name="J. Hered.">
        <title>A chromosome-level genome assembly of the parasitoid wasp, Cotesia glomerata (Hymenoptera: Braconidae).</title>
        <authorList>
            <person name="Pinto B.J."/>
            <person name="Weis J.J."/>
            <person name="Gamble T."/>
            <person name="Ode P.J."/>
            <person name="Paul R."/>
            <person name="Zaspel J.M."/>
        </authorList>
    </citation>
    <scope>NUCLEOTIDE SEQUENCE [LARGE SCALE GENOMIC DNA]</scope>
    <source>
        <strain evidence="3">CgM1</strain>
    </source>
</reference>
<name>A0AAV7I7G4_COTGL</name>
<dbReference type="Proteomes" id="UP000826195">
    <property type="component" value="Unassembled WGS sequence"/>
</dbReference>
<evidence type="ECO:0008006" key="5">
    <source>
        <dbReference type="Google" id="ProtNLM"/>
    </source>
</evidence>
<accession>A0AAV7I7G4</accession>
<keyword evidence="4" id="KW-1185">Reference proteome</keyword>
<feature type="signal peptide" evidence="2">
    <location>
        <begin position="1"/>
        <end position="21"/>
    </location>
</feature>
<feature type="compositionally biased region" description="Polar residues" evidence="1">
    <location>
        <begin position="30"/>
        <end position="43"/>
    </location>
</feature>
<evidence type="ECO:0000256" key="1">
    <source>
        <dbReference type="SAM" id="MobiDB-lite"/>
    </source>
</evidence>
<protein>
    <recommendedName>
        <fullName evidence="5">Secreted protein</fullName>
    </recommendedName>
</protein>
<dbReference type="PROSITE" id="PS51257">
    <property type="entry name" value="PROKAR_LIPOPROTEIN"/>
    <property type="match status" value="1"/>
</dbReference>
<proteinExistence type="predicted"/>
<keyword evidence="2" id="KW-0732">Signal</keyword>
<evidence type="ECO:0000256" key="2">
    <source>
        <dbReference type="SAM" id="SignalP"/>
    </source>
</evidence>
<feature type="chain" id="PRO_5043854654" description="Secreted protein" evidence="2">
    <location>
        <begin position="22"/>
        <end position="91"/>
    </location>
</feature>
<organism evidence="3 4">
    <name type="scientific">Cotesia glomerata</name>
    <name type="common">Lepidopteran parasitic wasp</name>
    <name type="synonym">Apanteles glomeratus</name>
    <dbReference type="NCBI Taxonomy" id="32391"/>
    <lineage>
        <taxon>Eukaryota</taxon>
        <taxon>Metazoa</taxon>
        <taxon>Ecdysozoa</taxon>
        <taxon>Arthropoda</taxon>
        <taxon>Hexapoda</taxon>
        <taxon>Insecta</taxon>
        <taxon>Pterygota</taxon>
        <taxon>Neoptera</taxon>
        <taxon>Endopterygota</taxon>
        <taxon>Hymenoptera</taxon>
        <taxon>Apocrita</taxon>
        <taxon>Ichneumonoidea</taxon>
        <taxon>Braconidae</taxon>
        <taxon>Microgastrinae</taxon>
        <taxon>Cotesia</taxon>
    </lineage>
</organism>
<feature type="region of interest" description="Disordered" evidence="1">
    <location>
        <begin position="30"/>
        <end position="57"/>
    </location>
</feature>